<accession>A0A9D4TWM8</accession>
<comment type="caution">
    <text evidence="1">The sequence shown here is derived from an EMBL/GenBank/DDBJ whole genome shotgun (WGS) entry which is preliminary data.</text>
</comment>
<gene>
    <name evidence="1" type="ORF">D9Q98_002440</name>
</gene>
<evidence type="ECO:0000313" key="1">
    <source>
        <dbReference type="EMBL" id="KAI3436386.1"/>
    </source>
</evidence>
<reference evidence="1" key="2">
    <citation type="submission" date="2020-11" db="EMBL/GenBank/DDBJ databases">
        <authorList>
            <person name="Cecchin M."/>
            <person name="Marcolungo L."/>
            <person name="Rossato M."/>
            <person name="Girolomoni L."/>
            <person name="Cosentino E."/>
            <person name="Cuine S."/>
            <person name="Li-Beisson Y."/>
            <person name="Delledonne M."/>
            <person name="Ballottari M."/>
        </authorList>
    </citation>
    <scope>NUCLEOTIDE SEQUENCE</scope>
    <source>
        <strain evidence="1">211/11P</strain>
        <tissue evidence="1">Whole cell</tissue>
    </source>
</reference>
<dbReference type="EMBL" id="SIDB01000002">
    <property type="protein sequence ID" value="KAI3436386.1"/>
    <property type="molecule type" value="Genomic_DNA"/>
</dbReference>
<dbReference type="AlphaFoldDB" id="A0A9D4TWM8"/>
<sequence length="89" mass="9316">MQALRDHADYPPSSSNANLAIAARVAEALRFLGHLTPDLATSFQLLAAQQDLPPPPPPPPPPPVMPVLQHEVVQGRVSCAAAVPCAVPI</sequence>
<dbReference type="Proteomes" id="UP001055712">
    <property type="component" value="Unassembled WGS sequence"/>
</dbReference>
<name>A0A9D4TWM8_CHLVU</name>
<keyword evidence="2" id="KW-1185">Reference proteome</keyword>
<organism evidence="1 2">
    <name type="scientific">Chlorella vulgaris</name>
    <name type="common">Green alga</name>
    <dbReference type="NCBI Taxonomy" id="3077"/>
    <lineage>
        <taxon>Eukaryota</taxon>
        <taxon>Viridiplantae</taxon>
        <taxon>Chlorophyta</taxon>
        <taxon>core chlorophytes</taxon>
        <taxon>Trebouxiophyceae</taxon>
        <taxon>Chlorellales</taxon>
        <taxon>Chlorellaceae</taxon>
        <taxon>Chlorella clade</taxon>
        <taxon>Chlorella</taxon>
    </lineage>
</organism>
<proteinExistence type="predicted"/>
<reference evidence="1" key="1">
    <citation type="journal article" date="2019" name="Plant J.">
        <title>Chlorella vulgaris genome assembly and annotation reveals the molecular basis for metabolic acclimation to high light conditions.</title>
        <authorList>
            <person name="Cecchin M."/>
            <person name="Marcolungo L."/>
            <person name="Rossato M."/>
            <person name="Girolomoni L."/>
            <person name="Cosentino E."/>
            <person name="Cuine S."/>
            <person name="Li-Beisson Y."/>
            <person name="Delledonne M."/>
            <person name="Ballottari M."/>
        </authorList>
    </citation>
    <scope>NUCLEOTIDE SEQUENCE</scope>
    <source>
        <strain evidence="1">211/11P</strain>
    </source>
</reference>
<evidence type="ECO:0000313" key="2">
    <source>
        <dbReference type="Proteomes" id="UP001055712"/>
    </source>
</evidence>
<protein>
    <submittedName>
        <fullName evidence="1">Uncharacterized protein</fullName>
    </submittedName>
</protein>